<comment type="caution">
    <text evidence="2">The sequence shown here is derived from an EMBL/GenBank/DDBJ whole genome shotgun (WGS) entry which is preliminary data.</text>
</comment>
<reference evidence="2 3" key="2">
    <citation type="submission" date="2008-04" db="EMBL/GenBank/DDBJ databases">
        <authorList>
            <person name="Fulton L."/>
            <person name="Clifton S."/>
            <person name="Fulton B."/>
            <person name="Xu J."/>
            <person name="Minx P."/>
            <person name="Pepin K.H."/>
            <person name="Johnson M."/>
            <person name="Thiruvilangam P."/>
            <person name="Bhonagiri V."/>
            <person name="Nash W.E."/>
            <person name="Mardis E.R."/>
            <person name="Wilson R.K."/>
        </authorList>
    </citation>
    <scope>NUCLEOTIDE SEQUENCE [LARGE SCALE GENOMIC DNA]</scope>
    <source>
        <strain evidence="2 3">DSM 17136</strain>
    </source>
</reference>
<gene>
    <name evidence="2" type="ORF">BACCOP_02707</name>
</gene>
<dbReference type="Proteomes" id="UP000003146">
    <property type="component" value="Unassembled WGS sequence"/>
</dbReference>
<evidence type="ECO:0000313" key="3">
    <source>
        <dbReference type="Proteomes" id="UP000003146"/>
    </source>
</evidence>
<dbReference type="EMBL" id="ABIY02000098">
    <property type="protein sequence ID" value="EDV00229.1"/>
    <property type="molecule type" value="Genomic_DNA"/>
</dbReference>
<name>B3JLC1_9BACT</name>
<feature type="transmembrane region" description="Helical" evidence="1">
    <location>
        <begin position="33"/>
        <end position="54"/>
    </location>
</feature>
<accession>B3JLC1</accession>
<evidence type="ECO:0000256" key="1">
    <source>
        <dbReference type="SAM" id="Phobius"/>
    </source>
</evidence>
<reference evidence="2 3" key="1">
    <citation type="submission" date="2008-04" db="EMBL/GenBank/DDBJ databases">
        <title>Draft genome sequence of Bacteroides coprocola (DSM 17136).</title>
        <authorList>
            <person name="Sudarsanam P."/>
            <person name="Ley R."/>
            <person name="Guruge J."/>
            <person name="Turnbaugh P.J."/>
            <person name="Mahowald M."/>
            <person name="Liep D."/>
            <person name="Gordon J."/>
        </authorList>
    </citation>
    <scope>NUCLEOTIDE SEQUENCE [LARGE SCALE GENOMIC DNA]</scope>
    <source>
        <strain evidence="2 3">DSM 17136</strain>
    </source>
</reference>
<organism evidence="2 3">
    <name type="scientific">Phocaeicola coprocola DSM 17136</name>
    <dbReference type="NCBI Taxonomy" id="470145"/>
    <lineage>
        <taxon>Bacteria</taxon>
        <taxon>Pseudomonadati</taxon>
        <taxon>Bacteroidota</taxon>
        <taxon>Bacteroidia</taxon>
        <taxon>Bacteroidales</taxon>
        <taxon>Bacteroidaceae</taxon>
        <taxon>Phocaeicola</taxon>
    </lineage>
</organism>
<feature type="transmembrane region" description="Helical" evidence="1">
    <location>
        <begin position="131"/>
        <end position="150"/>
    </location>
</feature>
<evidence type="ECO:0008006" key="4">
    <source>
        <dbReference type="Google" id="ProtNLM"/>
    </source>
</evidence>
<keyword evidence="1" id="KW-1133">Transmembrane helix</keyword>
<keyword evidence="1" id="KW-0812">Transmembrane</keyword>
<evidence type="ECO:0000313" key="2">
    <source>
        <dbReference type="EMBL" id="EDV00229.1"/>
    </source>
</evidence>
<dbReference type="AlphaFoldDB" id="B3JLC1"/>
<feature type="transmembrane region" description="Helical" evidence="1">
    <location>
        <begin position="207"/>
        <end position="225"/>
    </location>
</feature>
<feature type="transmembrane region" description="Helical" evidence="1">
    <location>
        <begin position="157"/>
        <end position="174"/>
    </location>
</feature>
<keyword evidence="1" id="KW-0472">Membrane</keyword>
<protein>
    <recommendedName>
        <fullName evidence="4">PAP2 family protein</fullName>
    </recommendedName>
</protein>
<feature type="transmembrane region" description="Helical" evidence="1">
    <location>
        <begin position="66"/>
        <end position="87"/>
    </location>
</feature>
<proteinExistence type="predicted"/>
<sequence length="226" mass="25843">MEETNIPDQLTYHAPSQETTKEPKDALFMAARIISAIFTPFMVPFVAFLLLFFFTYLRILPLQYKLTVLIMVYCFTILLPMLGIYLLQKINGWTLRELGKREKRFLPYLITIMSYTGCFLTMYRIHLPRYMSGIIIATLLCMVICTSINLKWKISTHMASCGMIIGGLLSYSFIFQFNPIWWLCGFILLAGMLGSARIIVRQHTLNEVGGGFLVGLFCGITGILFI</sequence>
<feature type="transmembrane region" description="Helical" evidence="1">
    <location>
        <begin position="108"/>
        <end position="125"/>
    </location>
</feature>
<dbReference type="HOGENOM" id="CLU_093776_1_1_10"/>
<dbReference type="eggNOG" id="COG0671">
    <property type="taxonomic scope" value="Bacteria"/>
</dbReference>
<feature type="transmembrane region" description="Helical" evidence="1">
    <location>
        <begin position="180"/>
        <end position="200"/>
    </location>
</feature>
<dbReference type="STRING" id="470145.BACCOP_02707"/>